<reference evidence="3" key="2">
    <citation type="submission" date="2017-05" db="EMBL/GenBank/DDBJ databases">
        <title>Draft genome sequence of Geobacter pelophilus, a iron(III)-reducing bacteria.</title>
        <authorList>
            <person name="Aoyagi T."/>
            <person name="Koike H."/>
            <person name="Morita T."/>
            <person name="Sato Y."/>
            <person name="Habe H."/>
            <person name="Hori T."/>
        </authorList>
    </citation>
    <scope>NUCLEOTIDE SEQUENCE [LARGE SCALE GENOMIC DNA]</scope>
    <source>
        <strain evidence="3">Drf2</strain>
    </source>
</reference>
<reference evidence="2 3" key="1">
    <citation type="submission" date="2017-04" db="EMBL/GenBank/DDBJ databases">
        <authorList>
            <consortium name="Geobacter pelophilus Genome Sequencing"/>
            <person name="Aoyagi T."/>
            <person name="Koike H."/>
            <person name="Hori T."/>
        </authorList>
    </citation>
    <scope>NUCLEOTIDE SEQUENCE [LARGE SCALE GENOMIC DNA]</scope>
    <source>
        <strain evidence="2 3">Drf2</strain>
    </source>
</reference>
<dbReference type="Proteomes" id="UP000194153">
    <property type="component" value="Unassembled WGS sequence"/>
</dbReference>
<accession>A0ABQ0MK76</accession>
<evidence type="ECO:0000313" key="3">
    <source>
        <dbReference type="Proteomes" id="UP000194153"/>
    </source>
</evidence>
<dbReference type="EMBL" id="BDQG01000001">
    <property type="protein sequence ID" value="GAW67334.1"/>
    <property type="molecule type" value="Genomic_DNA"/>
</dbReference>
<evidence type="ECO:0000313" key="2">
    <source>
        <dbReference type="EMBL" id="GAW67334.1"/>
    </source>
</evidence>
<gene>
    <name evidence="2" type="ORF">GPEL0_01f3103</name>
</gene>
<sequence>MVLFKISFKGDVMTGILKLMSILVLASLIWTTPGEAAQKVLFDTGHGERFLVNDPGPLQLSGLAEILKSAGAEVATIDQPFSDATLAGAHAVVISGAFNALHPAEIEALQRFMQGGGKLAVMLHIAPPMATLLESLHVTYTNGVVQERQNVIDNDPIRFYVQQIEPHPALSGVTRFSVHGAWGLMNLAHTARVVAATGPQAWVDLNMDKVQEKKETASFGVAVAGEVGRGGFIAFGDDALFQNKFLDDDNRYLARSLAGWLNN</sequence>
<dbReference type="Gene3D" id="3.40.50.880">
    <property type="match status" value="1"/>
</dbReference>
<feature type="domain" description="DUF4350" evidence="1">
    <location>
        <begin position="53"/>
        <end position="257"/>
    </location>
</feature>
<dbReference type="Pfam" id="PF14258">
    <property type="entry name" value="DUF4350"/>
    <property type="match status" value="1"/>
</dbReference>
<proteinExistence type="predicted"/>
<comment type="caution">
    <text evidence="2">The sequence shown here is derived from an EMBL/GenBank/DDBJ whole genome shotgun (WGS) entry which is preliminary data.</text>
</comment>
<organism evidence="2 3">
    <name type="scientific">Geoanaerobacter pelophilus</name>
    <dbReference type="NCBI Taxonomy" id="60036"/>
    <lineage>
        <taxon>Bacteria</taxon>
        <taxon>Pseudomonadati</taxon>
        <taxon>Thermodesulfobacteriota</taxon>
        <taxon>Desulfuromonadia</taxon>
        <taxon>Geobacterales</taxon>
        <taxon>Geobacteraceae</taxon>
        <taxon>Geoanaerobacter</taxon>
    </lineage>
</organism>
<dbReference type="SUPFAM" id="SSF52317">
    <property type="entry name" value="Class I glutamine amidotransferase-like"/>
    <property type="match status" value="1"/>
</dbReference>
<protein>
    <submittedName>
        <fullName evidence="2">ABC transporter</fullName>
    </submittedName>
</protein>
<dbReference type="InterPro" id="IPR025646">
    <property type="entry name" value="DUF4350"/>
</dbReference>
<keyword evidence="3" id="KW-1185">Reference proteome</keyword>
<evidence type="ECO:0000259" key="1">
    <source>
        <dbReference type="Pfam" id="PF14258"/>
    </source>
</evidence>
<dbReference type="InterPro" id="IPR029062">
    <property type="entry name" value="Class_I_gatase-like"/>
</dbReference>
<name>A0ABQ0MK76_9BACT</name>